<gene>
    <name evidence="1" type="primary">gp_15353</name>
</gene>
<evidence type="ECO:0000313" key="1">
    <source>
        <dbReference type="EMBL" id="QWM89252.1"/>
    </source>
</evidence>
<dbReference type="GeneID" id="75691313"/>
<reference evidence="1 2" key="1">
    <citation type="submission" date="2021-04" db="EMBL/GenBank/DDBJ databases">
        <authorList>
            <person name="Shkoporov A.N."/>
            <person name="Stockdale S.R."/>
            <person name="Guerin E."/>
            <person name="Ross R.P."/>
            <person name="Hill C."/>
        </authorList>
    </citation>
    <scope>NUCLEOTIDE SEQUENCE [LARGE SCALE GENOMIC DNA]</scope>
    <source>
        <strain evidence="2">cr123_1</strain>
    </source>
</reference>
<proteinExistence type="predicted"/>
<dbReference type="EMBL" id="MZ130476">
    <property type="protein sequence ID" value="QWM89252.1"/>
    <property type="molecule type" value="Genomic_DNA"/>
</dbReference>
<dbReference type="Proteomes" id="UP000827429">
    <property type="component" value="Segment"/>
</dbReference>
<dbReference type="RefSeq" id="YP_010358824.1">
    <property type="nucleotide sequence ID" value="NC_062766.1"/>
</dbReference>
<accession>A0AAE7RUX6</accession>
<keyword evidence="2" id="KW-1185">Reference proteome</keyword>
<sequence>MPFPQYQVNLGYDPLLAGVASPVDYITQLDNQIQQLTAAKNQIQSQLGNPNQNMQSARPAQPQQVNLWYEIDKEVCSLNNDQQAILAKDDVYNNVSAELQMLIQQELINSVRDKVANSPRGKELLEKQLNNIRAKKDSIIEEANKELELFKKFQIAAQANPKLTYVDFCNNIKNKEV</sequence>
<name>A0AAE7RUX6_9CAUD</name>
<evidence type="ECO:0000313" key="2">
    <source>
        <dbReference type="Proteomes" id="UP000827429"/>
    </source>
</evidence>
<organism evidence="1 2">
    <name type="scientific">uncultured phage cr123_1</name>
    <dbReference type="NCBI Taxonomy" id="2986401"/>
    <lineage>
        <taxon>Viruses</taxon>
        <taxon>Duplodnaviria</taxon>
        <taxon>Heunggongvirae</taxon>
        <taxon>Uroviricota</taxon>
        <taxon>Caudoviricetes</taxon>
        <taxon>Crassvirales</taxon>
        <taxon>Intestiviridae</taxon>
        <taxon>Crudevirinae</taxon>
        <taxon>Delmidovirus</taxon>
        <taxon>Delmidovirus copri</taxon>
    </lineage>
</organism>
<dbReference type="KEGG" id="vg:75691313"/>
<protein>
    <submittedName>
        <fullName evidence="1">Nuclear pore complex-like protein</fullName>
    </submittedName>
</protein>